<keyword evidence="4" id="KW-1185">Reference proteome</keyword>
<feature type="compositionally biased region" description="Acidic residues" evidence="1">
    <location>
        <begin position="318"/>
        <end position="335"/>
    </location>
</feature>
<dbReference type="InterPro" id="IPR048743">
    <property type="entry name" value="AME1"/>
</dbReference>
<feature type="region of interest" description="Disordered" evidence="1">
    <location>
        <begin position="1"/>
        <end position="220"/>
    </location>
</feature>
<feature type="compositionally biased region" description="Acidic residues" evidence="1">
    <location>
        <begin position="270"/>
        <end position="287"/>
    </location>
</feature>
<evidence type="ECO:0000256" key="1">
    <source>
        <dbReference type="SAM" id="MobiDB-lite"/>
    </source>
</evidence>
<dbReference type="Proteomes" id="UP000754883">
    <property type="component" value="Unassembled WGS sequence"/>
</dbReference>
<feature type="domain" description="Inner kinetochore subunit AME1" evidence="2">
    <location>
        <begin position="450"/>
        <end position="635"/>
    </location>
</feature>
<organism evidence="3 4">
    <name type="scientific">Clonostachys byssicola</name>
    <dbReference type="NCBI Taxonomy" id="160290"/>
    <lineage>
        <taxon>Eukaryota</taxon>
        <taxon>Fungi</taxon>
        <taxon>Dikarya</taxon>
        <taxon>Ascomycota</taxon>
        <taxon>Pezizomycotina</taxon>
        <taxon>Sordariomycetes</taxon>
        <taxon>Hypocreomycetidae</taxon>
        <taxon>Hypocreales</taxon>
        <taxon>Bionectriaceae</taxon>
        <taxon>Clonostachys</taxon>
    </lineage>
</organism>
<comment type="caution">
    <text evidence="3">The sequence shown here is derived from an EMBL/GenBank/DDBJ whole genome shotgun (WGS) entry which is preliminary data.</text>
</comment>
<evidence type="ECO:0000259" key="2">
    <source>
        <dbReference type="Pfam" id="PF20994"/>
    </source>
</evidence>
<dbReference type="Pfam" id="PF20994">
    <property type="entry name" value="CENPU"/>
    <property type="match status" value="1"/>
</dbReference>
<name>A0A9N9UDV0_9HYPO</name>
<dbReference type="OrthoDB" id="5377952at2759"/>
<gene>
    <name evidence="3" type="ORF">CBYS24578_00006911</name>
</gene>
<feature type="compositionally biased region" description="Polar residues" evidence="1">
    <location>
        <begin position="115"/>
        <end position="126"/>
    </location>
</feature>
<feature type="compositionally biased region" description="Low complexity" evidence="1">
    <location>
        <begin position="176"/>
        <end position="186"/>
    </location>
</feature>
<reference evidence="3" key="1">
    <citation type="submission" date="2021-10" db="EMBL/GenBank/DDBJ databases">
        <authorList>
            <person name="Piombo E."/>
        </authorList>
    </citation>
    <scope>NUCLEOTIDE SEQUENCE</scope>
</reference>
<feature type="compositionally biased region" description="Basic and acidic residues" evidence="1">
    <location>
        <begin position="209"/>
        <end position="219"/>
    </location>
</feature>
<accession>A0A9N9UDV0</accession>
<feature type="compositionally biased region" description="Polar residues" evidence="1">
    <location>
        <begin position="353"/>
        <end position="362"/>
    </location>
</feature>
<evidence type="ECO:0000313" key="3">
    <source>
        <dbReference type="EMBL" id="CAG9985283.1"/>
    </source>
</evidence>
<feature type="compositionally biased region" description="Polar residues" evidence="1">
    <location>
        <begin position="194"/>
        <end position="204"/>
    </location>
</feature>
<dbReference type="AlphaFoldDB" id="A0A9N9UDV0"/>
<protein>
    <recommendedName>
        <fullName evidence="2">Inner kinetochore subunit AME1 domain-containing protein</fullName>
    </recommendedName>
</protein>
<proteinExistence type="predicted"/>
<feature type="region of interest" description="Disordered" evidence="1">
    <location>
        <begin position="241"/>
        <end position="408"/>
    </location>
</feature>
<dbReference type="EMBL" id="CABFNO020001394">
    <property type="protein sequence ID" value="CAG9985283.1"/>
    <property type="molecule type" value="Genomic_DNA"/>
</dbReference>
<evidence type="ECO:0000313" key="4">
    <source>
        <dbReference type="Proteomes" id="UP000754883"/>
    </source>
</evidence>
<sequence length="643" mass="71037">MATAREARAERLNDRLRGAQRVNLGDDSFNLDIPGLDPAVFAAPQPPSSPRQPGSSSAKRRRLNDEAPDSASSDRSGGGAPKNPYDIPDTSKDSEPPANASATTGEQAGEGVTGESPNPRNENSNHVPDSEGEPEDEPDELEVLPEPSSSRARTSFVEEIEESPVSKPGSGRRRTVAVSSALASSARLRDEMGSDSSMPSSPLTRKSRRSDATLSDRRASRLSAMEELQFDEIDEIASQLLSQAQERSPSRELGSVVEPGEMEVVPAPDDHEEEEEEEEEEEAEEISATEAAKALRGRRPRQSLRSGSIELGSRDLGEGDEDDYEAEEEEEEEAAEPVPEPAPRRQRGRPSKSPATQKQPTQKPRKRASQKQKPEKPRPTAPPKPRRSSGARRKSDEGSVEDGGEGENAIEVTVQRFVNFRKRRRNDDEEADDIDPLQLDIPFANSSRENAVDVFAQVCEEVISNTLSQFEQHAQNAPDAAKKKEFRIKIRAVEAYREVLKSRLLQHAIHLNYWHSLRKRVRQTQKEKLALREEILRIKGEREQVALRMDAVRAKYEADNKEATFLLNTSSTMYDVEMAVSKGQDAPQLSGKAQKEAELSNLEFLVAQITDQVSSSSGSGGTLHQVQDFNAFLERAAQALESR</sequence>
<feature type="compositionally biased region" description="Acidic residues" evidence="1">
    <location>
        <begin position="130"/>
        <end position="143"/>
    </location>
</feature>
<feature type="compositionally biased region" description="Basic and acidic residues" evidence="1">
    <location>
        <begin position="1"/>
        <end position="17"/>
    </location>
</feature>